<dbReference type="Proteomes" id="UP000269883">
    <property type="component" value="Chromosome"/>
</dbReference>
<reference evidence="2 3" key="1">
    <citation type="journal article" date="2018" name="Sci. Adv.">
        <title>Multi-heme cytochromes provide a pathway for survival in energy-limited environments.</title>
        <authorList>
            <person name="Deng X."/>
            <person name="Dohmae N."/>
            <person name="Nealson K.H."/>
            <person name="Hashimoto K."/>
            <person name="Okamoto A."/>
        </authorList>
    </citation>
    <scope>NUCLEOTIDE SEQUENCE [LARGE SCALE GENOMIC DNA]</scope>
    <source>
        <strain evidence="2 3">IS5</strain>
    </source>
</reference>
<evidence type="ECO:0000313" key="2">
    <source>
        <dbReference type="EMBL" id="BBD06728.1"/>
    </source>
</evidence>
<feature type="domain" description="ISXO2-like transposase" evidence="1">
    <location>
        <begin position="43"/>
        <end position="160"/>
    </location>
</feature>
<dbReference type="SMART" id="SM01126">
    <property type="entry name" value="DDE_Tnp_IS1595"/>
    <property type="match status" value="1"/>
</dbReference>
<gene>
    <name evidence="2" type="ORF">DFE_0002</name>
</gene>
<dbReference type="KEGG" id="dfl:DFE_0002"/>
<dbReference type="InterPro" id="IPR024445">
    <property type="entry name" value="Tnp_ISXO2-like"/>
</dbReference>
<dbReference type="OrthoDB" id="5469813at2"/>
<evidence type="ECO:0000313" key="3">
    <source>
        <dbReference type="Proteomes" id="UP000269883"/>
    </source>
</evidence>
<evidence type="ECO:0000259" key="1">
    <source>
        <dbReference type="SMART" id="SM01126"/>
    </source>
</evidence>
<accession>A0A2Z6ATZ8</accession>
<organism evidence="2 3">
    <name type="scientific">Desulfovibrio ferrophilus</name>
    <dbReference type="NCBI Taxonomy" id="241368"/>
    <lineage>
        <taxon>Bacteria</taxon>
        <taxon>Pseudomonadati</taxon>
        <taxon>Thermodesulfobacteriota</taxon>
        <taxon>Desulfovibrionia</taxon>
        <taxon>Desulfovibrionales</taxon>
        <taxon>Desulfovibrionaceae</taxon>
        <taxon>Desulfovibrio</taxon>
    </lineage>
</organism>
<dbReference type="Pfam" id="PF12762">
    <property type="entry name" value="DDE_Tnp_IS1595"/>
    <property type="match status" value="1"/>
</dbReference>
<name>A0A2Z6ATZ8_9BACT</name>
<sequence>MAYNTVYKAMCLIRRAILTHAHDAELYQGPTACLPPDFCNSNSATKAPRPGLIPVFGLMGQNGDTVVSLIPEMRAETVYYLNLATANLGQVVYTDRYQEWETLIFCGKSHIVTNQKSEGSVHVDGSRGFWSFCKTRLHRMSGVSALKFPLYLKELEFRYRNRGQDIFPLVAGYLCDFMPKLD</sequence>
<dbReference type="EMBL" id="AP017378">
    <property type="protein sequence ID" value="BBD06728.1"/>
    <property type="molecule type" value="Genomic_DNA"/>
</dbReference>
<keyword evidence="3" id="KW-1185">Reference proteome</keyword>
<dbReference type="AlphaFoldDB" id="A0A2Z6ATZ8"/>
<protein>
    <submittedName>
        <fullName evidence="2">Putative Transposase, ISXO2</fullName>
    </submittedName>
</protein>
<dbReference type="RefSeq" id="WP_126375544.1">
    <property type="nucleotide sequence ID" value="NZ_AP017378.1"/>
</dbReference>
<proteinExistence type="predicted"/>